<accession>A0A1B8QCB9</accession>
<dbReference type="EC" id="2.4.99.12" evidence="2 9"/>
<evidence type="ECO:0000259" key="11">
    <source>
        <dbReference type="Pfam" id="PF04413"/>
    </source>
</evidence>
<evidence type="ECO:0000256" key="4">
    <source>
        <dbReference type="ARBA" id="ARBA00022679"/>
    </source>
</evidence>
<comment type="catalytic activity">
    <reaction evidence="6 9">
        <text>lipid IVA (E. coli) + CMP-3-deoxy-beta-D-manno-octulosonate = alpha-Kdo-(2-&gt;6)-lipid IVA (E. coli) + CMP + H(+)</text>
        <dbReference type="Rhea" id="RHEA:28066"/>
        <dbReference type="ChEBI" id="CHEBI:15378"/>
        <dbReference type="ChEBI" id="CHEBI:58603"/>
        <dbReference type="ChEBI" id="CHEBI:60364"/>
        <dbReference type="ChEBI" id="CHEBI:60377"/>
        <dbReference type="ChEBI" id="CHEBI:85987"/>
        <dbReference type="EC" id="2.4.99.12"/>
    </reaction>
</comment>
<dbReference type="InterPro" id="IPR038107">
    <property type="entry name" value="Glycos_transf_N_sf"/>
</dbReference>
<feature type="site" description="Transition state stabilizer" evidence="8">
    <location>
        <position position="211"/>
    </location>
</feature>
<evidence type="ECO:0000256" key="8">
    <source>
        <dbReference type="PIRSR" id="PIRSR639901-2"/>
    </source>
</evidence>
<feature type="domain" description="3-deoxy-D-manno-octulosonic-acid transferase N-terminal" evidence="11">
    <location>
        <begin position="32"/>
        <end position="212"/>
    </location>
</feature>
<feature type="region of interest" description="Disordered" evidence="10">
    <location>
        <begin position="440"/>
        <end position="459"/>
    </location>
</feature>
<dbReference type="GO" id="GO:0043842">
    <property type="term" value="F:Kdo transferase activity"/>
    <property type="evidence" value="ECO:0007669"/>
    <property type="project" value="UniProtKB-EC"/>
</dbReference>
<comment type="subcellular location">
    <subcellularLocation>
        <location evidence="9">Cell membrane</location>
    </subcellularLocation>
</comment>
<dbReference type="GO" id="GO:0009244">
    <property type="term" value="P:lipopolysaccharide core region biosynthetic process"/>
    <property type="evidence" value="ECO:0007669"/>
    <property type="project" value="UniProtKB-UniRule"/>
</dbReference>
<comment type="similarity">
    <text evidence="9">Belongs to the glycosyltransferase group 1 family.</text>
</comment>
<proteinExistence type="inferred from homology"/>
<dbReference type="Gene3D" id="3.40.50.11720">
    <property type="entry name" value="3-Deoxy-D-manno-octulosonic-acid transferase, N-terminal domain"/>
    <property type="match status" value="1"/>
</dbReference>
<evidence type="ECO:0000256" key="6">
    <source>
        <dbReference type="ARBA" id="ARBA00049183"/>
    </source>
</evidence>
<keyword evidence="9" id="KW-0448">Lipopolysaccharide biosynthesis</keyword>
<evidence type="ECO:0000313" key="13">
    <source>
        <dbReference type="Proteomes" id="UP000092508"/>
    </source>
</evidence>
<dbReference type="EMBL" id="LZMZ01000017">
    <property type="protein sequence ID" value="OBX78426.1"/>
    <property type="molecule type" value="Genomic_DNA"/>
</dbReference>
<gene>
    <name evidence="12" type="ORF">A9308_06245</name>
</gene>
<dbReference type="PANTHER" id="PTHR42755">
    <property type="entry name" value="3-DEOXY-MANNO-OCTULOSONATE CYTIDYLYLTRANSFERASE"/>
    <property type="match status" value="1"/>
</dbReference>
<dbReference type="GO" id="GO:0005886">
    <property type="term" value="C:plasma membrane"/>
    <property type="evidence" value="ECO:0007669"/>
    <property type="project" value="UniProtKB-SubCell"/>
</dbReference>
<dbReference type="InterPro" id="IPR039901">
    <property type="entry name" value="Kdotransferase"/>
</dbReference>
<evidence type="ECO:0000256" key="5">
    <source>
        <dbReference type="ARBA" id="ARBA00031445"/>
    </source>
</evidence>
<evidence type="ECO:0000256" key="10">
    <source>
        <dbReference type="SAM" id="MobiDB-lite"/>
    </source>
</evidence>
<keyword evidence="9" id="KW-0472">Membrane</keyword>
<evidence type="ECO:0000313" key="12">
    <source>
        <dbReference type="EMBL" id="OBX78426.1"/>
    </source>
</evidence>
<evidence type="ECO:0000256" key="3">
    <source>
        <dbReference type="ARBA" id="ARBA00019077"/>
    </source>
</evidence>
<dbReference type="InterPro" id="IPR007507">
    <property type="entry name" value="Glycos_transf_N"/>
</dbReference>
<evidence type="ECO:0000256" key="7">
    <source>
        <dbReference type="PIRSR" id="PIRSR639901-1"/>
    </source>
</evidence>
<organism evidence="12 13">
    <name type="scientific">Faucicola atlantae</name>
    <dbReference type="NCBI Taxonomy" id="34059"/>
    <lineage>
        <taxon>Bacteria</taxon>
        <taxon>Pseudomonadati</taxon>
        <taxon>Pseudomonadota</taxon>
        <taxon>Gammaproteobacteria</taxon>
        <taxon>Moraxellales</taxon>
        <taxon>Moraxellaceae</taxon>
        <taxon>Faucicola</taxon>
    </lineage>
</organism>
<dbReference type="Gene3D" id="3.40.50.2000">
    <property type="entry name" value="Glycogen Phosphorylase B"/>
    <property type="match status" value="1"/>
</dbReference>
<comment type="caution">
    <text evidence="12">The sequence shown here is derived from an EMBL/GenBank/DDBJ whole genome shotgun (WGS) entry which is preliminary data.</text>
</comment>
<dbReference type="PANTHER" id="PTHR42755:SF1">
    <property type="entry name" value="3-DEOXY-D-MANNO-OCTULOSONIC ACID TRANSFERASE, MITOCHONDRIAL-RELATED"/>
    <property type="match status" value="1"/>
</dbReference>
<dbReference type="Proteomes" id="UP000092508">
    <property type="component" value="Unassembled WGS sequence"/>
</dbReference>
<dbReference type="Pfam" id="PF04413">
    <property type="entry name" value="Glycos_transf_N"/>
    <property type="match status" value="1"/>
</dbReference>
<comment type="function">
    <text evidence="9">Involved in lipopolysaccharide (LPS) biosynthesis. Catalyzes the transfer of 3-deoxy-D-manno-octulosonate (Kdo) residue(s) from CMP-Kdo to lipid IV(A), the tetraacyldisaccharide-1,4'-bisphosphate precursor of lipid A.</text>
</comment>
<feature type="active site" description="Proton acceptor" evidence="7">
    <location>
        <position position="60"/>
    </location>
</feature>
<name>A0A1B8QCB9_9GAMM</name>
<dbReference type="AlphaFoldDB" id="A0A1B8QCB9"/>
<dbReference type="GO" id="GO:0009245">
    <property type="term" value="P:lipid A biosynthetic process"/>
    <property type="evidence" value="ECO:0007669"/>
    <property type="project" value="TreeGrafter"/>
</dbReference>
<keyword evidence="9" id="KW-1003">Cell membrane</keyword>
<comment type="pathway">
    <text evidence="1 9">Bacterial outer membrane biogenesis; LPS core biosynthesis.</text>
</comment>
<evidence type="ECO:0000256" key="2">
    <source>
        <dbReference type="ARBA" id="ARBA00012621"/>
    </source>
</evidence>
<feature type="site" description="Transition state stabilizer" evidence="8">
    <location>
        <position position="133"/>
    </location>
</feature>
<evidence type="ECO:0000256" key="1">
    <source>
        <dbReference type="ARBA" id="ARBA00004713"/>
    </source>
</evidence>
<sequence>MTAVPTLYRVAMRVLAPLYRAKLYLKRAPTREIGERFGKDYATVRTTRPLIWCHAVSLGETNTVEPILQGLLAAGYALWITNTTQTGYARVGQLFGDELAAGTVYQSFVPVDNAAVIERFLAHVKPVAALFVETELWATTLAKLNQQQIASILVNARLSDKSFHGYQRAKRTSRSMMDNLTLIIAQDEYSAKRFRQLGATSDKIRVASSLKWSSKTNPLMIRRAMRLQEDWQLAPRRVIVAASTHAGEEALIWQAVQALPNARAVLLIVVPRHPERFDAVAEFFAKQTGNAVPRRSQHAAPSPQDSVYLADSMGELGVWYALADIALVGGSWVDIGGHNPIEAAVVAKPIIMGQYTQACQAIVDKLHDVGALQQAADAPALSTILADWLARPDAAAMAGRQGQALAKQHQDATYQQLAMILDCLDSHHERRVATQVRLIDNAPPPTQTDGKTIIDDFVP</sequence>
<evidence type="ECO:0000256" key="9">
    <source>
        <dbReference type="RuleBase" id="RU365103"/>
    </source>
</evidence>
<dbReference type="OrthoDB" id="9789797at2"/>
<keyword evidence="4 9" id="KW-0808">Transferase</keyword>
<dbReference type="UniPathway" id="UPA00958"/>
<reference evidence="12 13" key="1">
    <citation type="submission" date="2016-06" db="EMBL/GenBank/DDBJ databases">
        <title>Draft genome of Moraxella atlantae CCUG 66109.</title>
        <authorList>
            <person name="Salva-Serra F."/>
            <person name="Engstrom-Jakobsson H."/>
            <person name="Thorell K."/>
            <person name="Gonzales-Siles L."/>
            <person name="Karlsson R."/>
            <person name="Boulund F."/>
            <person name="Engstrand L."/>
            <person name="Kristiansson E."/>
            <person name="Moore E."/>
        </authorList>
    </citation>
    <scope>NUCLEOTIDE SEQUENCE [LARGE SCALE GENOMIC DNA]</scope>
    <source>
        <strain evidence="12 13">CCUG 66109</strain>
    </source>
</reference>
<dbReference type="STRING" id="34059.A9308_06245"/>
<dbReference type="RefSeq" id="WP_067236480.1">
    <property type="nucleotide sequence ID" value="NZ_CP171132.1"/>
</dbReference>
<protein>
    <recommendedName>
        <fullName evidence="3 9">3-deoxy-D-manno-octulosonic acid transferase</fullName>
        <shortName evidence="9">Kdo transferase</shortName>
        <ecNumber evidence="2 9">2.4.99.12</ecNumber>
    </recommendedName>
    <alternativeName>
        <fullName evidence="5 9">Lipid IV(A) 3-deoxy-D-manno-octulosonic acid transferase</fullName>
    </alternativeName>
</protein>
<dbReference type="SUPFAM" id="SSF53756">
    <property type="entry name" value="UDP-Glycosyltransferase/glycogen phosphorylase"/>
    <property type="match status" value="1"/>
</dbReference>